<keyword evidence="3" id="KW-0813">Transport</keyword>
<keyword evidence="6 8" id="KW-1133">Transmembrane helix</keyword>
<evidence type="ECO:0000256" key="3">
    <source>
        <dbReference type="ARBA" id="ARBA00022448"/>
    </source>
</evidence>
<evidence type="ECO:0000313" key="10">
    <source>
        <dbReference type="Proteomes" id="UP000596660"/>
    </source>
</evidence>
<evidence type="ECO:0000256" key="8">
    <source>
        <dbReference type="SAM" id="Phobius"/>
    </source>
</evidence>
<keyword evidence="5" id="KW-0029">Amino-acid transport</keyword>
<evidence type="ECO:0000256" key="4">
    <source>
        <dbReference type="ARBA" id="ARBA00022692"/>
    </source>
</evidence>
<evidence type="ECO:0000256" key="5">
    <source>
        <dbReference type="ARBA" id="ARBA00022970"/>
    </source>
</evidence>
<keyword evidence="7 8" id="KW-0472">Membrane</keyword>
<dbReference type="Gramene" id="AUR62009441-RA">
    <property type="protein sequence ID" value="AUR62009441-RA:cds"/>
    <property type="gene ID" value="AUR62009441"/>
</dbReference>
<reference evidence="9" key="2">
    <citation type="submission" date="2021-03" db="UniProtKB">
        <authorList>
            <consortium name="EnsemblPlants"/>
        </authorList>
    </citation>
    <scope>IDENTIFICATION</scope>
</reference>
<comment type="subcellular location">
    <subcellularLocation>
        <location evidence="1">Membrane</location>
        <topology evidence="1">Single-pass membrane protein</topology>
    </subcellularLocation>
</comment>
<comment type="similarity">
    <text evidence="2">Belongs to the GLUTAMINE DUMPER 1 (TC 9.B.60) family.</text>
</comment>
<evidence type="ECO:0000313" key="9">
    <source>
        <dbReference type="EnsemblPlants" id="AUR62009441-RA:cds"/>
    </source>
</evidence>
<sequence>MIMKNATMTTSKGNNTTVDDAATAIQRSWNNPVPFLFGGLALMLCLIAMALLILACSFRKYSSSNGNNNVDGTRKTTSNLPAPASQNESKFVVIMAGNDNPTYFAKPLPSPMIIPYSTNHHIVIGRV</sequence>
<dbReference type="PANTHER" id="PTHR33228">
    <property type="entry name" value="PROTEIN GLUTAMINE DUMPER 4-RELATED"/>
    <property type="match status" value="1"/>
</dbReference>
<dbReference type="InterPro" id="IPR040359">
    <property type="entry name" value="GDU"/>
</dbReference>
<evidence type="ECO:0000256" key="1">
    <source>
        <dbReference type="ARBA" id="ARBA00004167"/>
    </source>
</evidence>
<name>A0A803LC52_CHEQI</name>
<dbReference type="OMA" id="CYCEISA"/>
<dbReference type="GO" id="GO:0080143">
    <property type="term" value="P:regulation of amino acid export"/>
    <property type="evidence" value="ECO:0007669"/>
    <property type="project" value="InterPro"/>
</dbReference>
<protein>
    <submittedName>
        <fullName evidence="9">Uncharacterized protein</fullName>
    </submittedName>
</protein>
<dbReference type="Proteomes" id="UP000596660">
    <property type="component" value="Unplaced"/>
</dbReference>
<accession>A0A803LC52</accession>
<keyword evidence="10" id="KW-1185">Reference proteome</keyword>
<evidence type="ECO:0000256" key="2">
    <source>
        <dbReference type="ARBA" id="ARBA00009977"/>
    </source>
</evidence>
<dbReference type="PANTHER" id="PTHR33228:SF76">
    <property type="entry name" value="PROTEIN GLUTAMINE DUMPER 7"/>
    <property type="match status" value="1"/>
</dbReference>
<dbReference type="GO" id="GO:0006865">
    <property type="term" value="P:amino acid transport"/>
    <property type="evidence" value="ECO:0007669"/>
    <property type="project" value="UniProtKB-KW"/>
</dbReference>
<evidence type="ECO:0000256" key="7">
    <source>
        <dbReference type="ARBA" id="ARBA00023136"/>
    </source>
</evidence>
<organism evidence="9 10">
    <name type="scientific">Chenopodium quinoa</name>
    <name type="common">Quinoa</name>
    <dbReference type="NCBI Taxonomy" id="63459"/>
    <lineage>
        <taxon>Eukaryota</taxon>
        <taxon>Viridiplantae</taxon>
        <taxon>Streptophyta</taxon>
        <taxon>Embryophyta</taxon>
        <taxon>Tracheophyta</taxon>
        <taxon>Spermatophyta</taxon>
        <taxon>Magnoliopsida</taxon>
        <taxon>eudicotyledons</taxon>
        <taxon>Gunneridae</taxon>
        <taxon>Pentapetalae</taxon>
        <taxon>Caryophyllales</taxon>
        <taxon>Chenopodiaceae</taxon>
        <taxon>Chenopodioideae</taxon>
        <taxon>Atripliceae</taxon>
        <taxon>Chenopodium</taxon>
    </lineage>
</organism>
<evidence type="ECO:0000256" key="6">
    <source>
        <dbReference type="ARBA" id="ARBA00022989"/>
    </source>
</evidence>
<keyword evidence="4 8" id="KW-0812">Transmembrane</keyword>
<dbReference type="EnsemblPlants" id="AUR62009441-RA">
    <property type="protein sequence ID" value="AUR62009441-RA:cds"/>
    <property type="gene ID" value="AUR62009441"/>
</dbReference>
<dbReference type="GO" id="GO:0016020">
    <property type="term" value="C:membrane"/>
    <property type="evidence" value="ECO:0007669"/>
    <property type="project" value="UniProtKB-SubCell"/>
</dbReference>
<dbReference type="AlphaFoldDB" id="A0A803LC52"/>
<proteinExistence type="inferred from homology"/>
<reference evidence="9" key="1">
    <citation type="journal article" date="2017" name="Nature">
        <title>The genome of Chenopodium quinoa.</title>
        <authorList>
            <person name="Jarvis D.E."/>
            <person name="Ho Y.S."/>
            <person name="Lightfoot D.J."/>
            <person name="Schmoeckel S.M."/>
            <person name="Li B."/>
            <person name="Borm T.J.A."/>
            <person name="Ohyanagi H."/>
            <person name="Mineta K."/>
            <person name="Michell C.T."/>
            <person name="Saber N."/>
            <person name="Kharbatia N.M."/>
            <person name="Rupper R.R."/>
            <person name="Sharp A.R."/>
            <person name="Dally N."/>
            <person name="Boughton B.A."/>
            <person name="Woo Y.H."/>
            <person name="Gao G."/>
            <person name="Schijlen E.G.W.M."/>
            <person name="Guo X."/>
            <person name="Momin A.A."/>
            <person name="Negrao S."/>
            <person name="Al-Babili S."/>
            <person name="Gehring C."/>
            <person name="Roessner U."/>
            <person name="Jung C."/>
            <person name="Murphy K."/>
            <person name="Arold S.T."/>
            <person name="Gojobori T."/>
            <person name="van der Linden C.G."/>
            <person name="van Loo E.N."/>
            <person name="Jellen E.N."/>
            <person name="Maughan P.J."/>
            <person name="Tester M."/>
        </authorList>
    </citation>
    <scope>NUCLEOTIDE SEQUENCE [LARGE SCALE GENOMIC DNA]</scope>
    <source>
        <strain evidence="9">cv. PI 614886</strain>
    </source>
</reference>
<feature type="transmembrane region" description="Helical" evidence="8">
    <location>
        <begin position="35"/>
        <end position="55"/>
    </location>
</feature>